<dbReference type="InterPro" id="IPR011989">
    <property type="entry name" value="ARM-like"/>
</dbReference>
<feature type="compositionally biased region" description="Basic and acidic residues" evidence="2">
    <location>
        <begin position="142"/>
        <end position="151"/>
    </location>
</feature>
<evidence type="ECO:0000313" key="4">
    <source>
        <dbReference type="EMBL" id="KAG8507998.1"/>
    </source>
</evidence>
<feature type="region of interest" description="Disordered" evidence="2">
    <location>
        <begin position="479"/>
        <end position="506"/>
    </location>
</feature>
<sequence>MAKIKEVINMKAVTKTRVTAETKAKPLVKPDSVQTESEAVPMPRVSVVTKYEVQAGAASKVNIRSFAKADEKANIVSKPRRRGEVSINFRAGDKAGIIIESSDIDGENVCSWFWTGEEPSVGSWFWPEEENPTQAYTPPPKIQEEPKPTPEPELTIKQKAAAWSRIRFSVLVPLGEGEPPLPAEGNWTLVETLIETPLGIRPLTKIPPYKGPYFQTLAEIKSQIRYREKYRPNPRTCRCKSRDFSLEPKEFDKLVALLKLTRDPFIHEIARMIMGISPAYPFTQDIIHDVGVTVMIENLVNNPNVKEHPSVLNIVDDNSESSEESKTGASHTHQVCKDIFSYPLNSPMQLAALKLLLHPNVKVEDHHVISKYIPDFLTLLNKGSVKTKFSVLKVFSRLSKNQANTRELISAKVLSSLVALFNKNESKANILNVIEIFENINFQFKKKGKLFTKEQFTKSELISIFQEAKEFRQKLRDLAEHSDPEAKTEKKAGEEAGSGAERENEAPMVVRPKVRIQAQMADTRPKTELKAMAGAKPKTELRAVGRRKPKIDTLLLDGVHLKTETKNETNPWPQNVFDATAVLKTENVSPISATAWPLVSTETGSDVKANTLFLDWDLVSVDAVSFPSTKVKSQSGMQLLLKSEEEASTGSWCYHKPTSKQEPSHNCDFKWAKGPLSSWFWSGEEGSARFCPTNRVNVSMRSRHMAKKGEMSKPKTNWELSVVSSSGSEDESVKTPCFWAREKTNNRSRFRSKKEVSESSSMSECEENVKTWFWAEEKAKLRARKGANVRARERAEREASTDFMSGFKGIVKKESCFWPLEKGNTFSRRKSKKETRAREIAKEEAKIKARAKAKREARSVEEFFIGTWFWAPEESSILDEDSVKSSPQVENESIVGSWFWPEEGASMGTEDISKSKPRTEEEPIGNSVLGMAKETSMETETEATSECVLAANEEKVIVGSCFWTGEETNTEAEEEAIFGSWFWTSDEASVEAGGGASCKSRPRLEGEGITVPLFCTGKVNTEAEVGEEARSVTEEETIFGSWFWAGNQDQMDSGSAVNCDTISGTKEEEPIIGSWFWTGLEACLGTEVSNRSNLEEKEEVVISSRFGITEEVSMKYETSARCKFMAGAEETNDSSSWAENHSVYPASRRIWKARLEEKQDTVDSWFSSRKYTRPETIIGPCLWATEESSIDDGTEEEARSLTEEETLIASWFWKGDEAIINSTDREESRPEAEEEDIISSWFWAGEENRFKTEAEAREDRPAAEEETLVGSWFWAREEAIRKETGFCSKSSSELEEKEILIGSWYWAEDEDSIDAGPHPVEKGRSRTEEETMCGSWFWNVEEDSIEAETCSASKPEGEDMIVESWFLSEDKAIKEDETEATCDSRAGNEETVVGSWFGPKDQAHNRPGSGTNCKSKTVTEEDEAMVGSWFWAGDEAHFELNPSPVFRAICKSRYSVEQEPDASRRPQSWEEVTIQFNPGPWGKVGFPAPNPFRFSTEAVSLFSEMFWGKSKNMEPAPEGEEQEFLLPPDQPDPEFPFQYAPSYRSVTEIREHLKAKESAELANWSCSCIQCELKIDSADFEELLILTDKIRDPFIHEISKIAMGMRSASQFTRDFIRDAGVVSLIETLLNYPASRERTRFLENMIHMAPPYPNLNMIQTYVCQVCEETLTYSLDSPEQLSGIKMLRHLTTNIDYHTLVVKYMPGFLSLLATGNTETRFHVLKVLLNLSENPAMMKELLSAERISEFMALFNRKETNDNIQVVLEMFENVGNIVKKEEVLLSDDDYSLEPLITAFHEVEKFAKELQGKINVQNDPEADQES</sequence>
<evidence type="ECO:0000259" key="3">
    <source>
        <dbReference type="Pfam" id="PF04826"/>
    </source>
</evidence>
<gene>
    <name evidence="4" type="ORF">J0S82_017170</name>
</gene>
<reference evidence="4" key="1">
    <citation type="journal article" date="2021" name="Evol. Appl.">
        <title>The genome of the Pyrenean desman and the effects of bottlenecks and inbreeding on the genomic landscape of an endangered species.</title>
        <authorList>
            <person name="Escoda L."/>
            <person name="Castresana J."/>
        </authorList>
    </citation>
    <scope>NUCLEOTIDE SEQUENCE</scope>
    <source>
        <strain evidence="4">IBE-C5619</strain>
    </source>
</reference>
<dbReference type="Proteomes" id="UP000700334">
    <property type="component" value="Unassembled WGS sequence"/>
</dbReference>
<feature type="region of interest" description="Disordered" evidence="2">
    <location>
        <begin position="1392"/>
        <end position="1414"/>
    </location>
</feature>
<dbReference type="Pfam" id="PF04826">
    <property type="entry name" value="Arm_2"/>
    <property type="match status" value="2"/>
</dbReference>
<dbReference type="SUPFAM" id="SSF48371">
    <property type="entry name" value="ARM repeat"/>
    <property type="match status" value="2"/>
</dbReference>
<dbReference type="GO" id="GO:0005829">
    <property type="term" value="C:cytosol"/>
    <property type="evidence" value="ECO:0007669"/>
    <property type="project" value="TreeGrafter"/>
</dbReference>
<dbReference type="PANTHER" id="PTHR46414:SF3">
    <property type="entry name" value="G-PROTEIN COUPLED RECEPTOR-ASSOCIATED SORTING PROTEIN 1"/>
    <property type="match status" value="1"/>
</dbReference>
<dbReference type="InterPro" id="IPR043374">
    <property type="entry name" value="GASP1-3"/>
</dbReference>
<dbReference type="Gene3D" id="1.25.10.10">
    <property type="entry name" value="Leucine-rich Repeat Variant"/>
    <property type="match status" value="2"/>
</dbReference>
<comment type="caution">
    <text evidence="4">The sequence shown here is derived from an EMBL/GenBank/DDBJ whole genome shotgun (WGS) entry which is preliminary data.</text>
</comment>
<keyword evidence="4" id="KW-0675">Receptor</keyword>
<dbReference type="EMBL" id="JAGFMF010012071">
    <property type="protein sequence ID" value="KAG8507998.1"/>
    <property type="molecule type" value="Genomic_DNA"/>
</dbReference>
<proteinExistence type="inferred from homology"/>
<dbReference type="InterPro" id="IPR016024">
    <property type="entry name" value="ARM-type_fold"/>
</dbReference>
<comment type="similarity">
    <text evidence="1">Belongs to the GPRASP family.</text>
</comment>
<name>A0A8J6DJ46_GALPY</name>
<feature type="domain" description="Armadillo repeat-containing" evidence="3">
    <location>
        <begin position="1576"/>
        <end position="1792"/>
    </location>
</feature>
<keyword evidence="5" id="KW-1185">Reference proteome</keyword>
<evidence type="ECO:0000313" key="5">
    <source>
        <dbReference type="Proteomes" id="UP000700334"/>
    </source>
</evidence>
<feature type="domain" description="Armadillo repeat-containing" evidence="3">
    <location>
        <begin position="246"/>
        <end position="466"/>
    </location>
</feature>
<dbReference type="PANTHER" id="PTHR46414">
    <property type="entry name" value="PROTEIN BHLHB9-RELATED"/>
    <property type="match status" value="1"/>
</dbReference>
<dbReference type="OrthoDB" id="9664939at2759"/>
<evidence type="ECO:0000256" key="1">
    <source>
        <dbReference type="ARBA" id="ARBA00011013"/>
    </source>
</evidence>
<protein>
    <submittedName>
        <fullName evidence="4">G-protein coupled receptor-associated sorting protein 1</fullName>
    </submittedName>
</protein>
<evidence type="ECO:0000256" key="2">
    <source>
        <dbReference type="SAM" id="MobiDB-lite"/>
    </source>
</evidence>
<organism evidence="4 5">
    <name type="scientific">Galemys pyrenaicus</name>
    <name type="common">Iberian desman</name>
    <name type="synonym">Pyrenean desman</name>
    <dbReference type="NCBI Taxonomy" id="202257"/>
    <lineage>
        <taxon>Eukaryota</taxon>
        <taxon>Metazoa</taxon>
        <taxon>Chordata</taxon>
        <taxon>Craniata</taxon>
        <taxon>Vertebrata</taxon>
        <taxon>Euteleostomi</taxon>
        <taxon>Mammalia</taxon>
        <taxon>Eutheria</taxon>
        <taxon>Laurasiatheria</taxon>
        <taxon>Eulipotyphla</taxon>
        <taxon>Talpidae</taxon>
        <taxon>Galemys</taxon>
    </lineage>
</organism>
<feature type="compositionally biased region" description="Basic and acidic residues" evidence="2">
    <location>
        <begin position="479"/>
        <end position="505"/>
    </location>
</feature>
<dbReference type="InterPro" id="IPR006911">
    <property type="entry name" value="ARM-rpt_dom"/>
</dbReference>
<accession>A0A8J6DJ46</accession>
<dbReference type="GO" id="GO:0005634">
    <property type="term" value="C:nucleus"/>
    <property type="evidence" value="ECO:0007669"/>
    <property type="project" value="TreeGrafter"/>
</dbReference>
<feature type="region of interest" description="Disordered" evidence="2">
    <location>
        <begin position="130"/>
        <end position="151"/>
    </location>
</feature>